<dbReference type="InterPro" id="IPR001680">
    <property type="entry name" value="WD40_rpt"/>
</dbReference>
<feature type="transmembrane region" description="Helical" evidence="23">
    <location>
        <begin position="325"/>
        <end position="345"/>
    </location>
</feature>
<feature type="domain" description="SSD" evidence="24">
    <location>
        <begin position="224"/>
        <end position="382"/>
    </location>
</feature>
<evidence type="ECO:0000256" key="17">
    <source>
        <dbReference type="ARBA" id="ARBA00023180"/>
    </source>
</evidence>
<dbReference type="PROSITE" id="PS50156">
    <property type="entry name" value="SSD"/>
    <property type="match status" value="1"/>
</dbReference>
<dbReference type="PANTHER" id="PTHR46378:SF1">
    <property type="entry name" value="STEROL REGULATORY ELEMENT-BINDING PROTEIN CLEAVAGE-ACTIVATING PROTEIN"/>
    <property type="match status" value="1"/>
</dbReference>
<dbReference type="Pfam" id="PF22314">
    <property type="entry name" value="NPC1_MLD"/>
    <property type="match status" value="1"/>
</dbReference>
<dbReference type="PANTHER" id="PTHR46378">
    <property type="entry name" value="STEROL REGULATORY ELEMENT-BINDING PROTEIN CLEAVAGE-ACTIVATING PROTEIN"/>
    <property type="match status" value="1"/>
</dbReference>
<dbReference type="InterPro" id="IPR036322">
    <property type="entry name" value="WD40_repeat_dom_sf"/>
</dbReference>
<dbReference type="SUPFAM" id="SSF82866">
    <property type="entry name" value="Multidrug efflux transporter AcrB transmembrane domain"/>
    <property type="match status" value="1"/>
</dbReference>
<evidence type="ECO:0000256" key="10">
    <source>
        <dbReference type="ARBA" id="ARBA00022824"/>
    </source>
</evidence>
<dbReference type="GO" id="GO:0005789">
    <property type="term" value="C:endoplasmic reticulum membrane"/>
    <property type="evidence" value="ECO:0007669"/>
    <property type="project" value="UniProtKB-SubCell"/>
</dbReference>
<dbReference type="GO" id="GO:0012507">
    <property type="term" value="C:ER to Golgi transport vesicle membrane"/>
    <property type="evidence" value="ECO:0007669"/>
    <property type="project" value="UniProtKB-SubCell"/>
</dbReference>
<dbReference type="InterPro" id="IPR053958">
    <property type="entry name" value="HMGCR/SNAP/NPC1-like_SSD"/>
</dbReference>
<dbReference type="GO" id="GO:0032934">
    <property type="term" value="F:sterol binding"/>
    <property type="evidence" value="ECO:0007669"/>
    <property type="project" value="InterPro"/>
</dbReference>
<dbReference type="GO" id="GO:0000139">
    <property type="term" value="C:Golgi membrane"/>
    <property type="evidence" value="ECO:0007669"/>
    <property type="project" value="UniProtKB-SubCell"/>
</dbReference>
<keyword evidence="14" id="KW-0446">Lipid-binding</keyword>
<keyword evidence="19" id="KW-0968">Cytoplasmic vesicle</keyword>
<feature type="transmembrane region" description="Helical" evidence="23">
    <location>
        <begin position="433"/>
        <end position="452"/>
    </location>
</feature>
<dbReference type="PROSITE" id="PS50294">
    <property type="entry name" value="WD_REPEATS_REGION"/>
    <property type="match status" value="1"/>
</dbReference>
<feature type="transmembrane region" description="Helical" evidence="23">
    <location>
        <begin position="255"/>
        <end position="279"/>
    </location>
</feature>
<evidence type="ECO:0000256" key="21">
    <source>
        <dbReference type="PROSITE-ProRule" id="PRU00221"/>
    </source>
</evidence>
<keyword evidence="6" id="KW-0153">Cholesterol metabolism</keyword>
<dbReference type="PROSITE" id="PS00678">
    <property type="entry name" value="WD_REPEATS_1"/>
    <property type="match status" value="1"/>
</dbReference>
<evidence type="ECO:0000256" key="23">
    <source>
        <dbReference type="SAM" id="Phobius"/>
    </source>
</evidence>
<dbReference type="GO" id="GO:0032933">
    <property type="term" value="P:SREBP signaling pathway"/>
    <property type="evidence" value="ECO:0007669"/>
    <property type="project" value="InterPro"/>
</dbReference>
<evidence type="ECO:0000256" key="20">
    <source>
        <dbReference type="ARBA" id="ARBA00045958"/>
    </source>
</evidence>
<keyword evidence="17" id="KW-0325">Glycoprotein</keyword>
<organism evidence="25 26">
    <name type="scientific">Powellomyces hirtus</name>
    <dbReference type="NCBI Taxonomy" id="109895"/>
    <lineage>
        <taxon>Eukaryota</taxon>
        <taxon>Fungi</taxon>
        <taxon>Fungi incertae sedis</taxon>
        <taxon>Chytridiomycota</taxon>
        <taxon>Chytridiomycota incertae sedis</taxon>
        <taxon>Chytridiomycetes</taxon>
        <taxon>Spizellomycetales</taxon>
        <taxon>Powellomycetaceae</taxon>
        <taxon>Powellomyces</taxon>
    </lineage>
</organism>
<proteinExistence type="inferred from homology"/>
<dbReference type="PROSITE" id="PS50082">
    <property type="entry name" value="WD_REPEATS_2"/>
    <property type="match status" value="1"/>
</dbReference>
<evidence type="ECO:0000256" key="8">
    <source>
        <dbReference type="ARBA" id="ARBA00022692"/>
    </source>
</evidence>
<evidence type="ECO:0000259" key="24">
    <source>
        <dbReference type="PROSITE" id="PS50156"/>
    </source>
</evidence>
<keyword evidence="7 21" id="KW-0853">WD repeat</keyword>
<comment type="caution">
    <text evidence="25">The sequence shown here is derived from an EMBL/GenBank/DDBJ whole genome shotgun (WGS) entry which is preliminary data.</text>
</comment>
<keyword evidence="13" id="KW-0443">Lipid metabolism</keyword>
<evidence type="ECO:0000256" key="1">
    <source>
        <dbReference type="ARBA" id="ARBA00004477"/>
    </source>
</evidence>
<dbReference type="InterPro" id="IPR019775">
    <property type="entry name" value="WD40_repeat_CS"/>
</dbReference>
<feature type="transmembrane region" description="Helical" evidence="23">
    <location>
        <begin position="357"/>
        <end position="382"/>
    </location>
</feature>
<reference evidence="25 26" key="1">
    <citation type="journal article" date="2019" name="Sci. Rep.">
        <title>Comparative genomics of chytrid fungi reveal insights into the obligate biotrophic and pathogenic lifestyle of Synchytrium endobioticum.</title>
        <authorList>
            <person name="van de Vossenberg B.T.L.H."/>
            <person name="Warris S."/>
            <person name="Nguyen H.D.T."/>
            <person name="van Gent-Pelzer M.P.E."/>
            <person name="Joly D.L."/>
            <person name="van de Geest H.C."/>
            <person name="Bonants P.J.M."/>
            <person name="Smith D.S."/>
            <person name="Levesque C.A."/>
            <person name="van der Lee T.A.J."/>
        </authorList>
    </citation>
    <scope>NUCLEOTIDE SEQUENCE [LARGE SCALE GENOMIC DNA]</scope>
    <source>
        <strain evidence="25 26">CBS 809.83</strain>
    </source>
</reference>
<evidence type="ECO:0000256" key="15">
    <source>
        <dbReference type="ARBA" id="ARBA00023136"/>
    </source>
</evidence>
<dbReference type="Proteomes" id="UP000318582">
    <property type="component" value="Unassembled WGS sequence"/>
</dbReference>
<accession>A0A507DSL9</accession>
<keyword evidence="18" id="KW-0753">Steroid metabolism</keyword>
<keyword evidence="16" id="KW-1207">Sterol metabolism</keyword>
<evidence type="ECO:0000256" key="7">
    <source>
        <dbReference type="ARBA" id="ARBA00022574"/>
    </source>
</evidence>
<keyword evidence="9" id="KW-0677">Repeat</keyword>
<keyword evidence="10" id="KW-0256">Endoplasmic reticulum</keyword>
<feature type="transmembrane region" description="Helical" evidence="23">
    <location>
        <begin position="226"/>
        <end position="243"/>
    </location>
</feature>
<dbReference type="EMBL" id="QEAQ01000165">
    <property type="protein sequence ID" value="TPX54227.1"/>
    <property type="molecule type" value="Genomic_DNA"/>
</dbReference>
<feature type="region of interest" description="Disordered" evidence="22">
    <location>
        <begin position="1147"/>
        <end position="1293"/>
    </location>
</feature>
<dbReference type="InterPro" id="IPR030225">
    <property type="entry name" value="SCAP"/>
</dbReference>
<dbReference type="InterPro" id="IPR015943">
    <property type="entry name" value="WD40/YVTN_repeat-like_dom_sf"/>
</dbReference>
<evidence type="ECO:0000256" key="12">
    <source>
        <dbReference type="ARBA" id="ARBA00023034"/>
    </source>
</evidence>
<keyword evidence="15 23" id="KW-0472">Membrane</keyword>
<dbReference type="SUPFAM" id="SSF50978">
    <property type="entry name" value="WD40 repeat-like"/>
    <property type="match status" value="1"/>
</dbReference>
<evidence type="ECO:0000256" key="14">
    <source>
        <dbReference type="ARBA" id="ARBA00023121"/>
    </source>
</evidence>
<keyword evidence="12" id="KW-0333">Golgi apparatus</keyword>
<evidence type="ECO:0000256" key="6">
    <source>
        <dbReference type="ARBA" id="ARBA00022548"/>
    </source>
</evidence>
<dbReference type="Gene3D" id="2.130.10.10">
    <property type="entry name" value="YVTN repeat-like/Quinoprotein amine dehydrogenase"/>
    <property type="match status" value="1"/>
</dbReference>
<dbReference type="GO" id="GO:0032936">
    <property type="term" value="C:SREBP-SCAP complex"/>
    <property type="evidence" value="ECO:0007669"/>
    <property type="project" value="TreeGrafter"/>
</dbReference>
<evidence type="ECO:0000256" key="2">
    <source>
        <dbReference type="ARBA" id="ARBA00004557"/>
    </source>
</evidence>
<feature type="transmembrane region" description="Helical" evidence="23">
    <location>
        <begin position="571"/>
        <end position="597"/>
    </location>
</feature>
<feature type="region of interest" description="Disordered" evidence="22">
    <location>
        <begin position="931"/>
        <end position="951"/>
    </location>
</feature>
<evidence type="ECO:0000313" key="26">
    <source>
        <dbReference type="Proteomes" id="UP000318582"/>
    </source>
</evidence>
<dbReference type="GO" id="GO:0008203">
    <property type="term" value="P:cholesterol metabolic process"/>
    <property type="evidence" value="ECO:0007669"/>
    <property type="project" value="UniProtKB-KW"/>
</dbReference>
<evidence type="ECO:0000256" key="4">
    <source>
        <dbReference type="ARBA" id="ARBA00007410"/>
    </source>
</evidence>
<name>A0A507DSL9_9FUNG</name>
<comment type="similarity">
    <text evidence="4">Belongs to the WD repeat SCAP family.</text>
</comment>
<evidence type="ECO:0000256" key="3">
    <source>
        <dbReference type="ARBA" id="ARBA00004653"/>
    </source>
</evidence>
<feature type="repeat" description="WD" evidence="21">
    <location>
        <begin position="829"/>
        <end position="870"/>
    </location>
</feature>
<evidence type="ECO:0000256" key="11">
    <source>
        <dbReference type="ARBA" id="ARBA00022989"/>
    </source>
</evidence>
<evidence type="ECO:0000256" key="13">
    <source>
        <dbReference type="ARBA" id="ARBA00023098"/>
    </source>
</evidence>
<evidence type="ECO:0000313" key="25">
    <source>
        <dbReference type="EMBL" id="TPX54227.1"/>
    </source>
</evidence>
<dbReference type="STRING" id="109895.A0A507DSL9"/>
<evidence type="ECO:0000256" key="16">
    <source>
        <dbReference type="ARBA" id="ARBA00023166"/>
    </source>
</evidence>
<protein>
    <recommendedName>
        <fullName evidence="5">Sterol regulatory element-binding protein cleavage-activating protein</fullName>
    </recommendedName>
</protein>
<feature type="compositionally biased region" description="Low complexity" evidence="22">
    <location>
        <begin position="1255"/>
        <end position="1272"/>
    </location>
</feature>
<evidence type="ECO:0000256" key="22">
    <source>
        <dbReference type="SAM" id="MobiDB-lite"/>
    </source>
</evidence>
<dbReference type="InterPro" id="IPR000731">
    <property type="entry name" value="SSD"/>
</dbReference>
<dbReference type="InterPro" id="IPR053956">
    <property type="entry name" value="NPC1_MLD"/>
</dbReference>
<comment type="subcellular location">
    <subcellularLocation>
        <location evidence="2">Cytoplasmic vesicle</location>
        <location evidence="2">COPII-coated vesicle membrane</location>
        <topology evidence="2">Multi-pass membrane protein</topology>
    </subcellularLocation>
    <subcellularLocation>
        <location evidence="1">Endoplasmic reticulum membrane</location>
        <topology evidence="1">Multi-pass membrane protein</topology>
    </subcellularLocation>
    <subcellularLocation>
        <location evidence="3">Golgi apparatus membrane</location>
        <topology evidence="3">Multi-pass membrane protein</topology>
    </subcellularLocation>
</comment>
<keyword evidence="26" id="KW-1185">Reference proteome</keyword>
<sequence length="1370" mass="149766">MGGTHAKYGTAPFLRLEQIVINVTNSDDDESPVQGAVGRKLLQYALDLQQKISVSVAEFENASENAKAPALRQYKLSDICYKPHGSDKCLVHSPLEFWASDEARFNADTDYLGTLSNTSVLSSLGIPIPLQSVFGGIQLDSATGYVIGAESLLITYFLNERNTDLTYEETISDIWDKLWEHVLMGHRQAVPTHGLPDPVAWRAEGEPKLLYYEFGRSSSVFTGESLVLGVMYLIVFLYISLVLGKVDLVKSKFALGFGAVVTVFSGLIMSVGLCSMLGVKTSLVPWEALPFLIIVVGVENISVLTNAVVMTSLDLPVKERVGLGLSKVGASMTLSLGGEMVLLLIASTTSIPALQEFCLFAAVSIVMDYFMQITFFITILSIDIRRLELSDLHKLRQIQGDLSGQRLSVTPTYSQTEPEATQAENASSRRPHWGSYLIILLLVLLLGFGLSGSSAPRIMGEKNISSGTADVSNRRLPLMPSLNTAPCENSMCSTADVFWHVIDPDRSAKYVEIRPSTFIVFDMEDSREIHASDGADSTSRPLSEPPKVRWQFSSLRKPSGERRFLTDRHPAVFTVAIVSLLLFCVLLCVLLSGVVLMCTGVKRPFRRTQRRPLSTGFEERACDDDSWKRNCCGSVLTFPTSNGVDVDALSMVDDVVAWSCFQTQVRYVAGSEDFRRRIVRRQTQGRRRGRIKILETYIFAERVLMAIGMDNGSVEVWDLDANCLIIKDTCAGPAVSRIIFGMVGSNLYTFAGKVNGVLSVLQVPLSHNSSMAQKHPFSTILDKHNGTIRDIYLDWRGSLYTASDDSTVHCWKASNNNVGLLEWSVSHVFLGHKCAVKSLACDSAARLLATGCSDGEIFIWDLETRRPLAKIFRGDSDDDDSLRSGHIGAITKLFVTQTQSGINSAKYVICSAGSDERVHFWELTATVKEDVGNGKPMASNRSRSSSAPTAAPRNFAVRRDSFVSREPSILSNRQSPGAGRDSKGDDDRVFPLVELEHLGSLHQTGCTTIALHGWLLAGARTVPILGRATVGKCWTIPGIVRRLWNMIFATGPPLENARMESEGDWVWEVWMTDVRTWKLSHYLETVFIGKDDLRGLGSATTDDLDETTAVSHSIKKCRSRAKRSGDSLQMPIGTSLCGRAGILTSSDTEEASANQQLSGSQLAITPQHVNGGGAIRENMPGISGNNEKNDRGPDSARSPDGLLDPNLSLPHDRGTTTSDPVDLQIAVAENTPPPSFPTSTPKPLEPDYSPKYIWSDSESQASSQSASASSTANEREGSIMPDGTSSEVSEDTDRMFQEEQIPVFHIRSISASDAGIAIAFGNSVRVLFFGDDLDEARAPVSPATDDSAANRRSYGWELYDETAEGKLHAA</sequence>
<evidence type="ECO:0000256" key="5">
    <source>
        <dbReference type="ARBA" id="ARBA00019541"/>
    </source>
</evidence>
<dbReference type="GO" id="GO:0045540">
    <property type="term" value="P:regulation of cholesterol biosynthetic process"/>
    <property type="evidence" value="ECO:0007669"/>
    <property type="project" value="TreeGrafter"/>
</dbReference>
<keyword evidence="11 23" id="KW-1133">Transmembrane helix</keyword>
<comment type="function">
    <text evidence="20">Escort protein required for cholesterol as well as lipid homeostasis. Regulates export of the SCAP-SREBP complex from the endoplasmic reticulum to the Golgi upon low cholesterol, thereby regulating the processing of sterol regulatory element-binding proteins (SREBPs) SREBF1/SREBP1 and SREBF2/SREBP2. At high sterol concentrations, formation of a ternary complex with INSIG (INSIG1 or INSIG2) leads to mask the ER export signal in SCAP, promoting retention of the complex in the endoplasmic reticulum. Low sterol concentrations trigger release of INSIG, a conformational change in the SSD domain of SCAP, unmasking of the ER export signal, promoting recruitment into COPII-coated vesicles and transport of the SCAP-SREBP to the Golgi: in the Golgi, SREBPs are then processed, releasing the transcription factor fragment of SREBPs from the membrane, its import into the nucleus and up-regulation of LDLR, INSIG1 and the mevalonate pathway. Binds cholesterol via its SSD domain.</text>
</comment>
<dbReference type="SMART" id="SM00320">
    <property type="entry name" value="WD40"/>
    <property type="match status" value="3"/>
</dbReference>
<feature type="transmembrane region" description="Helical" evidence="23">
    <location>
        <begin position="291"/>
        <end position="313"/>
    </location>
</feature>
<feature type="compositionally biased region" description="Polar residues" evidence="22">
    <location>
        <begin position="1147"/>
        <end position="1168"/>
    </location>
</feature>
<evidence type="ECO:0000256" key="19">
    <source>
        <dbReference type="ARBA" id="ARBA00023329"/>
    </source>
</evidence>
<gene>
    <name evidence="25" type="ORF">PhCBS80983_g06009</name>
</gene>
<evidence type="ECO:0000256" key="9">
    <source>
        <dbReference type="ARBA" id="ARBA00022737"/>
    </source>
</evidence>
<evidence type="ECO:0000256" key="18">
    <source>
        <dbReference type="ARBA" id="ARBA00023221"/>
    </source>
</evidence>
<feature type="compositionally biased region" description="Low complexity" evidence="22">
    <location>
        <begin position="938"/>
        <end position="951"/>
    </location>
</feature>
<dbReference type="Pfam" id="PF00400">
    <property type="entry name" value="WD40"/>
    <property type="match status" value="1"/>
</dbReference>
<keyword evidence="8 23" id="KW-0812">Transmembrane</keyword>
<dbReference type="Pfam" id="PF12349">
    <property type="entry name" value="Sterol-sensing"/>
    <property type="match status" value="1"/>
</dbReference>